<comment type="caution">
    <text evidence="1">The sequence shown here is derived from an EMBL/GenBank/DDBJ whole genome shotgun (WGS) entry which is preliminary data.</text>
</comment>
<dbReference type="Proteomes" id="UP000032702">
    <property type="component" value="Unassembled WGS sequence"/>
</dbReference>
<sequence>MLAGLGALERRLGGLPIQRGRGGLAHQLLLGGQGAPGLGAHASQRQAHLPDDAAFHLQDGGHRGEREGIGGPVPHLDVERALRGGQRGHVHREHQLAVLQHRLPLGRGARQQVEVGEGHGALPLGALDAHGGAQGGQGHAHVRGVGGDAGLTHAQHGVAAVDALQGRAARAGGALVTGRGGVAEVRAAGALHDVATHGGHVADLPRGARQQGLGEHRVALADERVVGHVAVARQGAQAHAPIGKFLDLGERQLAHVHQQGGGLHPELHQIQQAGATGEEARLLRAADTVHAGAQLLRLFIVKGMHEVTLGLLFREPPHLLNGGDDVGVGAAAAEVAAHGFTHVRVRGPAGLGQQPGRAHDLARGAVATLQGVLFNKGLLQGVQGVPVGQALHRLDLRALLHDGERQAAQLAPAIHEHRAGTALAVITALLGSGEPHALAQGIQQAGAGVHLQHLGLAVDLKGDLHLRGNGEAIGPLGRGGGVTARFQQQGASHRGSGDEFPPGAAIEGIRCLICGIGLFVRQGLLRMRHGTSVMTRGER</sequence>
<protein>
    <submittedName>
        <fullName evidence="1">Uncharacterized protein</fullName>
    </submittedName>
</protein>
<gene>
    <name evidence="1" type="ORF">STIAU_8041</name>
</gene>
<proteinExistence type="predicted"/>
<accession>Q09BZ8</accession>
<evidence type="ECO:0000313" key="2">
    <source>
        <dbReference type="Proteomes" id="UP000032702"/>
    </source>
</evidence>
<evidence type="ECO:0000313" key="1">
    <source>
        <dbReference type="EMBL" id="EAU69311.1"/>
    </source>
</evidence>
<name>Q09BZ8_STIAD</name>
<organism evidence="1 2">
    <name type="scientific">Stigmatella aurantiaca (strain DW4/3-1)</name>
    <dbReference type="NCBI Taxonomy" id="378806"/>
    <lineage>
        <taxon>Bacteria</taxon>
        <taxon>Pseudomonadati</taxon>
        <taxon>Myxococcota</taxon>
        <taxon>Myxococcia</taxon>
        <taxon>Myxococcales</taxon>
        <taxon>Cystobacterineae</taxon>
        <taxon>Archangiaceae</taxon>
        <taxon>Stigmatella</taxon>
    </lineage>
</organism>
<dbReference type="EMBL" id="AAMD01000007">
    <property type="protein sequence ID" value="EAU69311.1"/>
    <property type="molecule type" value="Genomic_DNA"/>
</dbReference>
<dbReference type="AlphaFoldDB" id="Q09BZ8"/>
<reference evidence="1 2" key="1">
    <citation type="submission" date="2006-04" db="EMBL/GenBank/DDBJ databases">
        <authorList>
            <person name="Nierman W.C."/>
        </authorList>
    </citation>
    <scope>NUCLEOTIDE SEQUENCE [LARGE SCALE GENOMIC DNA]</scope>
    <source>
        <strain evidence="1 2">DW4/3-1</strain>
    </source>
</reference>